<evidence type="ECO:0000313" key="15">
    <source>
        <dbReference type="EMBL" id="MBB6690173.1"/>
    </source>
</evidence>
<dbReference type="Gene3D" id="1.20.1090.10">
    <property type="entry name" value="Dehydroquinate synthase-like - alpha domain"/>
    <property type="match status" value="1"/>
</dbReference>
<evidence type="ECO:0000256" key="9">
    <source>
        <dbReference type="ARBA" id="ARBA00023239"/>
    </source>
</evidence>
<feature type="binding site" evidence="11">
    <location>
        <position position="192"/>
    </location>
    <ligand>
        <name>Zn(2+)</name>
        <dbReference type="ChEBI" id="CHEBI:29105"/>
    </ligand>
</feature>
<keyword evidence="11" id="KW-0963">Cytoplasm</keyword>
<dbReference type="GO" id="GO:0009073">
    <property type="term" value="P:aromatic amino acid family biosynthetic process"/>
    <property type="evidence" value="ECO:0007669"/>
    <property type="project" value="UniProtKB-KW"/>
</dbReference>
<dbReference type="InterPro" id="IPR030963">
    <property type="entry name" value="DHQ_synth_fam"/>
</dbReference>
<dbReference type="FunFam" id="3.40.50.1970:FF:000001">
    <property type="entry name" value="3-dehydroquinate synthase"/>
    <property type="match status" value="1"/>
</dbReference>
<evidence type="ECO:0000259" key="13">
    <source>
        <dbReference type="Pfam" id="PF01761"/>
    </source>
</evidence>
<comment type="cofactor">
    <cofactor evidence="11">
        <name>Co(2+)</name>
        <dbReference type="ChEBI" id="CHEBI:48828"/>
    </cofactor>
    <cofactor evidence="11">
        <name>Zn(2+)</name>
        <dbReference type="ChEBI" id="CHEBI:29105"/>
    </cofactor>
    <text evidence="11">Binds 1 divalent metal cation per subunit. Can use either Co(2+) or Zn(2+).</text>
</comment>
<keyword evidence="8 11" id="KW-0057">Aromatic amino acid biosynthesis</keyword>
<dbReference type="PANTHER" id="PTHR43622">
    <property type="entry name" value="3-DEHYDROQUINATE SYNTHASE"/>
    <property type="match status" value="1"/>
</dbReference>
<dbReference type="GO" id="GO:0009423">
    <property type="term" value="P:chorismate biosynthetic process"/>
    <property type="evidence" value="ECO:0007669"/>
    <property type="project" value="UniProtKB-UniRule"/>
</dbReference>
<keyword evidence="10 11" id="KW-0170">Cobalt</keyword>
<evidence type="ECO:0000256" key="3">
    <source>
        <dbReference type="ARBA" id="ARBA00022605"/>
    </source>
</evidence>
<evidence type="ECO:0000256" key="5">
    <source>
        <dbReference type="ARBA" id="ARBA00022741"/>
    </source>
</evidence>
<dbReference type="GO" id="GO:0000166">
    <property type="term" value="F:nucleotide binding"/>
    <property type="evidence" value="ECO:0007669"/>
    <property type="project" value="UniProtKB-KW"/>
</dbReference>
<evidence type="ECO:0000256" key="10">
    <source>
        <dbReference type="ARBA" id="ARBA00023285"/>
    </source>
</evidence>
<protein>
    <recommendedName>
        <fullName evidence="11 12">3-dehydroquinate synthase</fullName>
        <shortName evidence="11">DHQS</shortName>
        <ecNumber evidence="11 12">4.2.3.4</ecNumber>
    </recommendedName>
</protein>
<keyword evidence="9 11" id="KW-0456">Lyase</keyword>
<dbReference type="CDD" id="cd08195">
    <property type="entry name" value="DHQS"/>
    <property type="match status" value="1"/>
</dbReference>
<dbReference type="EC" id="4.2.3.4" evidence="11 12"/>
<name>A0A841TVG8_9BACL</name>
<evidence type="ECO:0000256" key="8">
    <source>
        <dbReference type="ARBA" id="ARBA00023141"/>
    </source>
</evidence>
<dbReference type="InterPro" id="IPR016037">
    <property type="entry name" value="DHQ_synth_AroB"/>
</dbReference>
<comment type="caution">
    <text evidence="15">The sequence shown here is derived from an EMBL/GenBank/DDBJ whole genome shotgun (WGS) entry which is preliminary data.</text>
</comment>
<gene>
    <name evidence="11" type="primary">aroB</name>
    <name evidence="15" type="ORF">H7B90_02050</name>
</gene>
<keyword evidence="16" id="KW-1185">Reference proteome</keyword>
<dbReference type="GO" id="GO:0005737">
    <property type="term" value="C:cytoplasm"/>
    <property type="evidence" value="ECO:0007669"/>
    <property type="project" value="UniProtKB-SubCell"/>
</dbReference>
<evidence type="ECO:0000256" key="4">
    <source>
        <dbReference type="ARBA" id="ARBA00022723"/>
    </source>
</evidence>
<comment type="pathway">
    <text evidence="11">Metabolic intermediate biosynthesis; chorismate biosynthesis; chorismate from D-erythrose 4-phosphate and phosphoenolpyruvate: step 2/7.</text>
</comment>
<dbReference type="GO" id="GO:0046872">
    <property type="term" value="F:metal ion binding"/>
    <property type="evidence" value="ECO:0007669"/>
    <property type="project" value="UniProtKB-KW"/>
</dbReference>
<feature type="binding site" evidence="11">
    <location>
        <begin position="114"/>
        <end position="118"/>
    </location>
    <ligand>
        <name>NAD(+)</name>
        <dbReference type="ChEBI" id="CHEBI:57540"/>
    </ligand>
</feature>
<feature type="binding site" evidence="11">
    <location>
        <position position="150"/>
    </location>
    <ligand>
        <name>NAD(+)</name>
        <dbReference type="ChEBI" id="CHEBI:57540"/>
    </ligand>
</feature>
<comment type="function">
    <text evidence="11">Catalyzes the conversion of 3-deoxy-D-arabino-heptulosonate 7-phosphate (DAHP) to dehydroquinate (DHQ).</text>
</comment>
<dbReference type="PANTHER" id="PTHR43622:SF1">
    <property type="entry name" value="3-DEHYDROQUINATE SYNTHASE"/>
    <property type="match status" value="1"/>
</dbReference>
<sequence length="373" mass="40204">MAGGAEIRELTVDLGERSYPILIGAGLLKRTGSLFAERGFPVKSPVLLVADSAVDGLYAGTVEESLKSAGYSVARAVVPSGEKSKSLAAFEELVTAALEAGLDRRSTVIALGGGVVGDLAGFVAASYMRGIRFVQMPTTILAHDSSVGGKVAVNHRLAKNIIGAFHQPEIVLYDLDTLKSLPPRDVRSGYAEMIKHGLIWDESFARWCDENAERLLALEPDALGRGLYEGCRVKSIVVSRDEKENDLRAILNLGHTIGHALEAVSHYGELLHGEAISIGMVGSARLAAKFGYGDELAAETERLLRKFGLPVRIPAGYDTDAIMSAMQHDKKFKEGSMVFVVPKRIGEVEIRGDVPVQWVRDIVEQLKEEAGKP</sequence>
<dbReference type="HAMAP" id="MF_00110">
    <property type="entry name" value="DHQ_synthase"/>
    <property type="match status" value="1"/>
</dbReference>
<evidence type="ECO:0000256" key="7">
    <source>
        <dbReference type="ARBA" id="ARBA00023027"/>
    </source>
</evidence>
<dbReference type="Proteomes" id="UP000553776">
    <property type="component" value="Unassembled WGS sequence"/>
</dbReference>
<dbReference type="Pfam" id="PF24621">
    <property type="entry name" value="DHQS_C"/>
    <property type="match status" value="1"/>
</dbReference>
<organism evidence="15 16">
    <name type="scientific">Cohnella xylanilytica</name>
    <dbReference type="NCBI Taxonomy" id="557555"/>
    <lineage>
        <taxon>Bacteria</taxon>
        <taxon>Bacillati</taxon>
        <taxon>Bacillota</taxon>
        <taxon>Bacilli</taxon>
        <taxon>Bacillales</taxon>
        <taxon>Paenibacillaceae</taxon>
        <taxon>Cohnella</taxon>
    </lineage>
</organism>
<dbReference type="RefSeq" id="WP_185134202.1">
    <property type="nucleotide sequence ID" value="NZ_JACJVR010000005.1"/>
</dbReference>
<comment type="cofactor">
    <cofactor evidence="1 11">
        <name>NAD(+)</name>
        <dbReference type="ChEBI" id="CHEBI:57540"/>
    </cofactor>
</comment>
<dbReference type="PIRSF" id="PIRSF001455">
    <property type="entry name" value="DHQ_synth"/>
    <property type="match status" value="1"/>
</dbReference>
<comment type="caution">
    <text evidence="11">Lacks conserved residue(s) required for the propagation of feature annotation.</text>
</comment>
<feature type="binding site" evidence="11">
    <location>
        <position position="272"/>
    </location>
    <ligand>
        <name>Zn(2+)</name>
        <dbReference type="ChEBI" id="CHEBI:29105"/>
    </ligand>
</feature>
<feature type="binding site" evidence="11">
    <location>
        <position position="159"/>
    </location>
    <ligand>
        <name>NAD(+)</name>
        <dbReference type="ChEBI" id="CHEBI:57540"/>
    </ligand>
</feature>
<comment type="similarity">
    <text evidence="2 11">Belongs to the sugar phosphate cyclases superfamily. Dehydroquinate synthase family.</text>
</comment>
<comment type="catalytic activity">
    <reaction evidence="11">
        <text>7-phospho-2-dehydro-3-deoxy-D-arabino-heptonate = 3-dehydroquinate + phosphate</text>
        <dbReference type="Rhea" id="RHEA:21968"/>
        <dbReference type="ChEBI" id="CHEBI:32364"/>
        <dbReference type="ChEBI" id="CHEBI:43474"/>
        <dbReference type="ChEBI" id="CHEBI:58394"/>
        <dbReference type="EC" id="4.2.3.4"/>
    </reaction>
</comment>
<comment type="subcellular location">
    <subcellularLocation>
        <location evidence="11">Cytoplasm</location>
    </subcellularLocation>
</comment>
<evidence type="ECO:0000256" key="11">
    <source>
        <dbReference type="HAMAP-Rule" id="MF_00110"/>
    </source>
</evidence>
<dbReference type="Pfam" id="PF01761">
    <property type="entry name" value="DHQ_synthase"/>
    <property type="match status" value="1"/>
</dbReference>
<keyword evidence="3 11" id="KW-0028">Amino-acid biosynthesis</keyword>
<dbReference type="InterPro" id="IPR056179">
    <property type="entry name" value="DHQS_C"/>
</dbReference>
<evidence type="ECO:0000313" key="16">
    <source>
        <dbReference type="Proteomes" id="UP000553776"/>
    </source>
</evidence>
<evidence type="ECO:0000256" key="12">
    <source>
        <dbReference type="NCBIfam" id="TIGR01357"/>
    </source>
</evidence>
<reference evidence="15 16" key="1">
    <citation type="submission" date="2020-08" db="EMBL/GenBank/DDBJ databases">
        <title>Cohnella phylogeny.</title>
        <authorList>
            <person name="Dunlap C."/>
        </authorList>
    </citation>
    <scope>NUCLEOTIDE SEQUENCE [LARGE SCALE GENOMIC DNA]</scope>
    <source>
        <strain evidence="15 16">DSM 25239</strain>
    </source>
</reference>
<keyword evidence="7 11" id="KW-0520">NAD</keyword>
<dbReference type="Gene3D" id="3.40.50.1970">
    <property type="match status" value="1"/>
</dbReference>
<dbReference type="NCBIfam" id="TIGR01357">
    <property type="entry name" value="aroB"/>
    <property type="match status" value="1"/>
</dbReference>
<dbReference type="InterPro" id="IPR050071">
    <property type="entry name" value="Dehydroquinate_synthase"/>
</dbReference>
<dbReference type="InterPro" id="IPR030960">
    <property type="entry name" value="DHQS/DOIS_N"/>
</dbReference>
<proteinExistence type="inferred from homology"/>
<dbReference type="UniPathway" id="UPA00053">
    <property type="reaction ID" value="UER00085"/>
</dbReference>
<evidence type="ECO:0000256" key="6">
    <source>
        <dbReference type="ARBA" id="ARBA00022833"/>
    </source>
</evidence>
<keyword evidence="5 11" id="KW-0547">Nucleotide-binding</keyword>
<feature type="domain" description="3-dehydroquinate synthase C-terminal" evidence="14">
    <location>
        <begin position="189"/>
        <end position="331"/>
    </location>
</feature>
<evidence type="ECO:0000256" key="1">
    <source>
        <dbReference type="ARBA" id="ARBA00001911"/>
    </source>
</evidence>
<dbReference type="SUPFAM" id="SSF56796">
    <property type="entry name" value="Dehydroquinate synthase-like"/>
    <property type="match status" value="1"/>
</dbReference>
<evidence type="ECO:0000259" key="14">
    <source>
        <dbReference type="Pfam" id="PF24621"/>
    </source>
</evidence>
<keyword evidence="4 11" id="KW-0479">Metal-binding</keyword>
<evidence type="ECO:0000256" key="2">
    <source>
        <dbReference type="ARBA" id="ARBA00005412"/>
    </source>
</evidence>
<feature type="binding site" evidence="11">
    <location>
        <position position="255"/>
    </location>
    <ligand>
        <name>Zn(2+)</name>
        <dbReference type="ChEBI" id="CHEBI:29105"/>
    </ligand>
</feature>
<accession>A0A841TVG8</accession>
<dbReference type="GO" id="GO:0008652">
    <property type="term" value="P:amino acid biosynthetic process"/>
    <property type="evidence" value="ECO:0007669"/>
    <property type="project" value="UniProtKB-KW"/>
</dbReference>
<keyword evidence="6 11" id="KW-0862">Zinc</keyword>
<feature type="domain" description="3-dehydroquinate synthase N-terminal" evidence="13">
    <location>
        <begin position="77"/>
        <end position="187"/>
    </location>
</feature>
<feature type="binding site" evidence="11">
    <location>
        <begin position="80"/>
        <end position="85"/>
    </location>
    <ligand>
        <name>NAD(+)</name>
        <dbReference type="ChEBI" id="CHEBI:57540"/>
    </ligand>
</feature>
<dbReference type="GO" id="GO:0003856">
    <property type="term" value="F:3-dehydroquinate synthase activity"/>
    <property type="evidence" value="ECO:0007669"/>
    <property type="project" value="UniProtKB-UniRule"/>
</dbReference>
<dbReference type="AlphaFoldDB" id="A0A841TVG8"/>
<feature type="binding site" evidence="11">
    <location>
        <begin position="138"/>
        <end position="139"/>
    </location>
    <ligand>
        <name>NAD(+)</name>
        <dbReference type="ChEBI" id="CHEBI:57540"/>
    </ligand>
</feature>
<dbReference type="EMBL" id="JACJVR010000005">
    <property type="protein sequence ID" value="MBB6690173.1"/>
    <property type="molecule type" value="Genomic_DNA"/>
</dbReference>